<dbReference type="Gene3D" id="3.10.450.50">
    <property type="match status" value="1"/>
</dbReference>
<sequence length="123" mass="13456">MTTQEVADKLVSLCREGKHQEAYGLYADNALSIEMAGVPNEKTQGIDNILKGFEQWASSIEEMHGGSVGDPVVADNHFVVPMTSDVTFKGMGRCKMEELCVYQVENGKITQAQFFYDPSAMGG</sequence>
<dbReference type="RefSeq" id="WP_097044392.1">
    <property type="nucleotide sequence ID" value="NZ_OBEH01000001.1"/>
</dbReference>
<evidence type="ECO:0000259" key="1">
    <source>
        <dbReference type="Pfam" id="PF20409"/>
    </source>
</evidence>
<gene>
    <name evidence="2" type="ORF">SAMN06265377_0718</name>
</gene>
<dbReference type="InterPro" id="IPR046860">
    <property type="entry name" value="SnoaL_5"/>
</dbReference>
<dbReference type="Proteomes" id="UP000219048">
    <property type="component" value="Unassembled WGS sequence"/>
</dbReference>
<feature type="domain" description="SnoaL-like" evidence="1">
    <location>
        <begin position="1"/>
        <end position="116"/>
    </location>
</feature>
<keyword evidence="3" id="KW-1185">Reference proteome</keyword>
<dbReference type="AlphaFoldDB" id="A0A285MCZ0"/>
<organism evidence="2 3">
    <name type="scientific">Flagellimonas pacifica</name>
    <dbReference type="NCBI Taxonomy" id="1247520"/>
    <lineage>
        <taxon>Bacteria</taxon>
        <taxon>Pseudomonadati</taxon>
        <taxon>Bacteroidota</taxon>
        <taxon>Flavobacteriia</taxon>
        <taxon>Flavobacteriales</taxon>
        <taxon>Flavobacteriaceae</taxon>
        <taxon>Flagellimonas</taxon>
    </lineage>
</organism>
<name>A0A285MCZ0_9FLAO</name>
<reference evidence="3" key="1">
    <citation type="submission" date="2017-09" db="EMBL/GenBank/DDBJ databases">
        <authorList>
            <person name="Varghese N."/>
            <person name="Submissions S."/>
        </authorList>
    </citation>
    <scope>NUCLEOTIDE SEQUENCE [LARGE SCALE GENOMIC DNA]</scope>
    <source>
        <strain evidence="3">DSM 25885</strain>
    </source>
</reference>
<dbReference type="InterPro" id="IPR032710">
    <property type="entry name" value="NTF2-like_dom_sf"/>
</dbReference>
<dbReference type="OrthoDB" id="336094at2"/>
<evidence type="ECO:0000313" key="2">
    <source>
        <dbReference type="EMBL" id="SNY95052.1"/>
    </source>
</evidence>
<proteinExistence type="predicted"/>
<protein>
    <recommendedName>
        <fullName evidence="1">SnoaL-like domain-containing protein</fullName>
    </recommendedName>
</protein>
<accession>A0A285MCZ0</accession>
<dbReference type="SUPFAM" id="SSF54427">
    <property type="entry name" value="NTF2-like"/>
    <property type="match status" value="1"/>
</dbReference>
<dbReference type="EMBL" id="OBEH01000001">
    <property type="protein sequence ID" value="SNY95052.1"/>
    <property type="molecule type" value="Genomic_DNA"/>
</dbReference>
<evidence type="ECO:0000313" key="3">
    <source>
        <dbReference type="Proteomes" id="UP000219048"/>
    </source>
</evidence>
<dbReference type="Pfam" id="PF20409">
    <property type="entry name" value="SnoaL_5"/>
    <property type="match status" value="1"/>
</dbReference>